<dbReference type="EMBL" id="LTAY01000021">
    <property type="protein sequence ID" value="OPX49729.1"/>
    <property type="molecule type" value="Genomic_DNA"/>
</dbReference>
<keyword evidence="6 7" id="KW-0119">Carbohydrate metabolism</keyword>
<dbReference type="InterPro" id="IPR013785">
    <property type="entry name" value="Aldolase_TIM"/>
</dbReference>
<evidence type="ECO:0000256" key="1">
    <source>
        <dbReference type="ARBA" id="ARBA00000056"/>
    </source>
</evidence>
<comment type="similarity">
    <text evidence="4 7">Belongs to the NanE family.</text>
</comment>
<dbReference type="CDD" id="cd04729">
    <property type="entry name" value="NanE"/>
    <property type="match status" value="1"/>
</dbReference>
<proteinExistence type="inferred from homology"/>
<dbReference type="Proteomes" id="UP000191448">
    <property type="component" value="Unassembled WGS sequence"/>
</dbReference>
<dbReference type="FunFam" id="3.20.20.70:FF:000035">
    <property type="entry name" value="Putative N-acetylmannosamine-6-phosphate 2-epimerase"/>
    <property type="match status" value="1"/>
</dbReference>
<dbReference type="GO" id="GO:0019262">
    <property type="term" value="P:N-acetylneuraminate catabolic process"/>
    <property type="evidence" value="ECO:0007669"/>
    <property type="project" value="UniProtKB-UniRule"/>
</dbReference>
<dbReference type="HAMAP" id="MF_01235">
    <property type="entry name" value="ManNAc6P_epimer"/>
    <property type="match status" value="1"/>
</dbReference>
<dbReference type="GO" id="GO:0047465">
    <property type="term" value="F:N-acylglucosamine-6-phosphate 2-epimerase activity"/>
    <property type="evidence" value="ECO:0007669"/>
    <property type="project" value="UniProtKB-EC"/>
</dbReference>
<dbReference type="GO" id="GO:0005829">
    <property type="term" value="C:cytosol"/>
    <property type="evidence" value="ECO:0007669"/>
    <property type="project" value="TreeGrafter"/>
</dbReference>
<dbReference type="PANTHER" id="PTHR36204">
    <property type="entry name" value="N-ACETYLMANNOSAMINE-6-PHOSPHATE 2-EPIMERASE-RELATED"/>
    <property type="match status" value="1"/>
</dbReference>
<dbReference type="Gene3D" id="3.20.20.70">
    <property type="entry name" value="Aldolase class I"/>
    <property type="match status" value="1"/>
</dbReference>
<protein>
    <recommendedName>
        <fullName evidence="7">Putative N-acetylmannosamine-6-phosphate 2-epimerase</fullName>
        <ecNumber evidence="7">5.1.3.9</ecNumber>
    </recommendedName>
    <alternativeName>
        <fullName evidence="7">ManNAc-6-P epimerase</fullName>
    </alternativeName>
</protein>
<comment type="catalytic activity">
    <reaction evidence="1 7">
        <text>an N-acyl-D-glucosamine 6-phosphate = an N-acyl-D-mannosamine 6-phosphate</text>
        <dbReference type="Rhea" id="RHEA:23932"/>
        <dbReference type="ChEBI" id="CHEBI:57599"/>
        <dbReference type="ChEBI" id="CHEBI:57666"/>
        <dbReference type="EC" id="5.1.3.9"/>
    </reaction>
</comment>
<dbReference type="UniPathway" id="UPA00629">
    <property type="reaction ID" value="UER00682"/>
</dbReference>
<dbReference type="InterPro" id="IPR007260">
    <property type="entry name" value="NanE"/>
</dbReference>
<keyword evidence="5 7" id="KW-0413">Isomerase</keyword>
<evidence type="ECO:0000256" key="3">
    <source>
        <dbReference type="ARBA" id="ARBA00005081"/>
    </source>
</evidence>
<dbReference type="GO" id="GO:0005975">
    <property type="term" value="P:carbohydrate metabolic process"/>
    <property type="evidence" value="ECO:0007669"/>
    <property type="project" value="UniProtKB-UniRule"/>
</dbReference>
<reference evidence="8 9" key="1">
    <citation type="submission" date="2016-02" db="EMBL/GenBank/DDBJ databases">
        <title>Genome sequence of Clostridium thermobutyricum DSM 4928.</title>
        <authorList>
            <person name="Poehlein A."/>
            <person name="Daniel R."/>
        </authorList>
    </citation>
    <scope>NUCLEOTIDE SEQUENCE [LARGE SCALE GENOMIC DNA]</scope>
    <source>
        <strain evidence="8 9">DSM 4928</strain>
    </source>
</reference>
<evidence type="ECO:0000256" key="5">
    <source>
        <dbReference type="ARBA" id="ARBA00023235"/>
    </source>
</evidence>
<sequence length="222" mass="24322">MKVLENLKGKLIVSCQALEDEPLHSSFIMSKMALAAKEGGASGIRAQGVKDICEIKKTVNLPIIGIIKKKYEDSDVFITPTKKEVLDLIKIGCEIIAIDVTNRKRPNNEDISELIKLIKENNILVMADISNFEEGVMAEKLGVDCVSTTLSGYTSYTQSMEGPDLKLIEDLSKVLKIPVIAEGRIHYPEELKKALDCGAYAAVVGGAITRPKEITERFISAL</sequence>
<dbReference type="Pfam" id="PF04131">
    <property type="entry name" value="NanE"/>
    <property type="match status" value="1"/>
</dbReference>
<comment type="caution">
    <text evidence="8">The sequence shown here is derived from an EMBL/GenBank/DDBJ whole genome shotgun (WGS) entry which is preliminary data.</text>
</comment>
<dbReference type="EC" id="5.1.3.9" evidence="7"/>
<evidence type="ECO:0000313" key="9">
    <source>
        <dbReference type="Proteomes" id="UP000191448"/>
    </source>
</evidence>
<accession>A0A1V4SYA7</accession>
<evidence type="ECO:0000256" key="7">
    <source>
        <dbReference type="HAMAP-Rule" id="MF_01235"/>
    </source>
</evidence>
<evidence type="ECO:0000256" key="2">
    <source>
        <dbReference type="ARBA" id="ARBA00002147"/>
    </source>
</evidence>
<dbReference type="SUPFAM" id="SSF51366">
    <property type="entry name" value="Ribulose-phoshate binding barrel"/>
    <property type="match status" value="1"/>
</dbReference>
<organism evidence="8 9">
    <name type="scientific">Clostridium thermobutyricum DSM 4928</name>
    <dbReference type="NCBI Taxonomy" id="1121339"/>
    <lineage>
        <taxon>Bacteria</taxon>
        <taxon>Bacillati</taxon>
        <taxon>Bacillota</taxon>
        <taxon>Clostridia</taxon>
        <taxon>Eubacteriales</taxon>
        <taxon>Clostridiaceae</taxon>
        <taxon>Clostridium</taxon>
    </lineage>
</organism>
<dbReference type="AlphaFoldDB" id="A0A1V4SYA7"/>
<dbReference type="NCBIfam" id="NF002231">
    <property type="entry name" value="PRK01130.1"/>
    <property type="match status" value="1"/>
</dbReference>
<dbReference type="PANTHER" id="PTHR36204:SF1">
    <property type="entry name" value="N-ACETYLMANNOSAMINE-6-PHOSPHATE 2-EPIMERASE-RELATED"/>
    <property type="match status" value="1"/>
</dbReference>
<dbReference type="GO" id="GO:0006053">
    <property type="term" value="P:N-acetylmannosamine catabolic process"/>
    <property type="evidence" value="ECO:0007669"/>
    <property type="project" value="TreeGrafter"/>
</dbReference>
<comment type="pathway">
    <text evidence="3 7">Amino-sugar metabolism; N-acetylneuraminate degradation; D-fructose 6-phosphate from N-acetylneuraminate: step 3/5.</text>
</comment>
<dbReference type="OrthoDB" id="9781704at2"/>
<name>A0A1V4SYA7_9CLOT</name>
<evidence type="ECO:0000256" key="6">
    <source>
        <dbReference type="ARBA" id="ARBA00023277"/>
    </source>
</evidence>
<dbReference type="InterPro" id="IPR011060">
    <property type="entry name" value="RibuloseP-bd_barrel"/>
</dbReference>
<comment type="function">
    <text evidence="2 7">Converts N-acetylmannosamine-6-phosphate (ManNAc-6-P) to N-acetylglucosamine-6-phosphate (GlcNAc-6-P).</text>
</comment>
<evidence type="ECO:0000256" key="4">
    <source>
        <dbReference type="ARBA" id="ARBA00007439"/>
    </source>
</evidence>
<gene>
    <name evidence="7 8" type="primary">nanE</name>
    <name evidence="8" type="ORF">CLTHE_04600</name>
</gene>
<evidence type="ECO:0000313" key="8">
    <source>
        <dbReference type="EMBL" id="OPX49729.1"/>
    </source>
</evidence>